<dbReference type="Gene3D" id="3.50.50.60">
    <property type="entry name" value="FAD/NAD(P)-binding domain"/>
    <property type="match status" value="1"/>
</dbReference>
<dbReference type="InterPro" id="IPR010285">
    <property type="entry name" value="DNA_helicase_pif1-like_DEAD"/>
</dbReference>
<evidence type="ECO:0000256" key="7">
    <source>
        <dbReference type="SAM" id="MobiDB-lite"/>
    </source>
</evidence>
<keyword evidence="5" id="KW-0238">DNA-binding</keyword>
<dbReference type="GO" id="GO:0006281">
    <property type="term" value="P:DNA repair"/>
    <property type="evidence" value="ECO:0007669"/>
    <property type="project" value="UniProtKB-KW"/>
</dbReference>
<feature type="compositionally biased region" description="Polar residues" evidence="7">
    <location>
        <begin position="1"/>
        <end position="18"/>
    </location>
</feature>
<dbReference type="AlphaFoldDB" id="A0ABD1REL7"/>
<dbReference type="PANTHER" id="PTHR10492">
    <property type="match status" value="1"/>
</dbReference>
<sequence length="991" mass="111699">MSSNTDSEPVPHQQSSNPPAKGDAKETPGLEIRDLSRRKMANNDHCVQGKKELQNKRFRELVQPCTELQAEQKTYKRKSRRLAQLLQAEECGEHDSLNIEICALEDNNERALNTRKKRSQVSCREYYCYKLQIRCSGMSVSAAEIKALRSINSILEQSGKNINDYKLVPFNLSVGEDERLATMISEEIRNVSAEMNILSTITLNDEQQEAYDTILRKVLNEESGMFFIDGPGGTGKTYLYKALLAAVRSKNLIALATASSGVAAALLPGGRTAHSRFKIPLEITNDAGCSISKQSALANFLRMAKLIIWDEAPMVHRFAVEALDKMLRDINECNIPFGGKVIVLGGDFRQILPVVQKGARCSWSWTPNKMLNSRYKSGNSESKCVKRKDMLETLEKELPKGTIRYSSKVVSIEESGNFKLVHLAYGSVVKTKVFIQCDGVNSMVAKWLGLQNLDGRGLTAIRGYPNGHGFEKNATYFHCSVCSHRLNKMDEKFKLIPDIYPTQRDWTTKVIVTEKLAPKIAKQNQSRYQHMILMDLKGNKVQATLYDANINAFEDQLILGKTYLISNATVRDTKHEYRSLVGEKQWTITGRTRIEQLPEDNMALIFSTYEFSAFDELEKFMDSNKDISIIALCIDMKPKRLIQTRSGNQTYVQDIILINKSFQTMMLTMWDSYVDRECVLIAENIANKPVIVASHLKVSSFNGITLSTKTNSNFFINATFNEVAEYKAWADGNIDKLNEIIEEKPYLVLTPSKLSPPEESQFTTIKRVHSLLLGMTQPKHFWIKATASIKVMTQSFWYIACNNCNRVSNANLGETYQCVYCKCSQTKAVPRAKAYVQLEDSSGVLNANVIGEPAEKLLHCSSETLMQHSKRSTTNIHDAIQMAVDKEQIFYVKATQGLINKTEYKFEIIFVLDTCLAITQIEHSKVDKGKGLLYPDLPTEPALIQEVFPPPAKRALFQLLDEDTVAKKKIETNTNDPNLPSAQINVKPKSE</sequence>
<dbReference type="GO" id="GO:0005524">
    <property type="term" value="F:ATP binding"/>
    <property type="evidence" value="ECO:0007669"/>
    <property type="project" value="UniProtKB-KW"/>
</dbReference>
<dbReference type="InterPro" id="IPR003871">
    <property type="entry name" value="RFA1B/D_OB_1st"/>
</dbReference>
<evidence type="ECO:0000259" key="10">
    <source>
        <dbReference type="Pfam" id="PF08646"/>
    </source>
</evidence>
<keyword evidence="6" id="KW-0378">Hydrolase</keyword>
<dbReference type="Gene3D" id="3.40.50.300">
    <property type="entry name" value="P-loop containing nucleotide triphosphate hydrolases"/>
    <property type="match status" value="1"/>
</dbReference>
<feature type="compositionally biased region" description="Basic and acidic residues" evidence="7">
    <location>
        <begin position="22"/>
        <end position="37"/>
    </location>
</feature>
<keyword evidence="2" id="KW-0479">Metal-binding</keyword>
<comment type="cofactor">
    <cofactor evidence="6">
        <name>Mg(2+)</name>
        <dbReference type="ChEBI" id="CHEBI:18420"/>
    </cofactor>
</comment>
<dbReference type="EC" id="5.6.2.3" evidence="6"/>
<proteinExistence type="inferred from homology"/>
<keyword evidence="6" id="KW-0233">DNA recombination</keyword>
<keyword evidence="6" id="KW-0547">Nucleotide-binding</keyword>
<dbReference type="InterPro" id="IPR027417">
    <property type="entry name" value="P-loop_NTPase"/>
</dbReference>
<feature type="compositionally biased region" description="Polar residues" evidence="7">
    <location>
        <begin position="972"/>
        <end position="984"/>
    </location>
</feature>
<dbReference type="Gene3D" id="2.40.50.140">
    <property type="entry name" value="Nucleic acid-binding proteins"/>
    <property type="match status" value="3"/>
</dbReference>
<comment type="similarity">
    <text evidence="6">Belongs to the helicase family.</text>
</comment>
<feature type="domain" description="Replication factor A C-terminal" evidence="10">
    <location>
        <begin position="784"/>
        <end position="900"/>
    </location>
</feature>
<dbReference type="CDD" id="cd04476">
    <property type="entry name" value="RPA1_DBD_C"/>
    <property type="match status" value="1"/>
</dbReference>
<dbReference type="GO" id="GO:0006310">
    <property type="term" value="P:DNA recombination"/>
    <property type="evidence" value="ECO:0007669"/>
    <property type="project" value="UniProtKB-KW"/>
</dbReference>
<name>A0ABD1REL7_9LAMI</name>
<feature type="domain" description="DNA helicase Pif1-like DEAD-box helicase" evidence="9">
    <location>
        <begin position="203"/>
        <end position="361"/>
    </location>
</feature>
<feature type="domain" description="Replication protein A 70 kDa DNA-binding subunit B/D first OB fold" evidence="8">
    <location>
        <begin position="493"/>
        <end position="579"/>
    </location>
</feature>
<evidence type="ECO:0000259" key="11">
    <source>
        <dbReference type="Pfam" id="PF16900"/>
    </source>
</evidence>
<evidence type="ECO:0000256" key="2">
    <source>
        <dbReference type="ARBA" id="ARBA00022723"/>
    </source>
</evidence>
<dbReference type="SUPFAM" id="SSF51905">
    <property type="entry name" value="FAD/NAD(P)-binding domain"/>
    <property type="match status" value="1"/>
</dbReference>
<dbReference type="InterPro" id="IPR047192">
    <property type="entry name" value="Euk_RPA1_DBD_C"/>
</dbReference>
<dbReference type="GO" id="GO:0016787">
    <property type="term" value="F:hydrolase activity"/>
    <property type="evidence" value="ECO:0007669"/>
    <property type="project" value="UniProtKB-KW"/>
</dbReference>
<keyword evidence="4" id="KW-0862">Zinc</keyword>
<keyword evidence="6" id="KW-0234">DNA repair</keyword>
<evidence type="ECO:0000313" key="12">
    <source>
        <dbReference type="EMBL" id="KAL2486808.1"/>
    </source>
</evidence>
<dbReference type="Pfam" id="PF05970">
    <property type="entry name" value="PIF1"/>
    <property type="match status" value="1"/>
</dbReference>
<dbReference type="PANTHER" id="PTHR10492:SF94">
    <property type="entry name" value="ATP-DEPENDENT DNA HELICASE"/>
    <property type="match status" value="1"/>
</dbReference>
<dbReference type="Pfam" id="PF08646">
    <property type="entry name" value="Rep_fac-A_C"/>
    <property type="match status" value="1"/>
</dbReference>
<evidence type="ECO:0000256" key="4">
    <source>
        <dbReference type="ARBA" id="ARBA00022833"/>
    </source>
</evidence>
<comment type="caution">
    <text evidence="12">The sequence shown here is derived from an EMBL/GenBank/DDBJ whole genome shotgun (WGS) entry which is preliminary data.</text>
</comment>
<evidence type="ECO:0000259" key="8">
    <source>
        <dbReference type="Pfam" id="PF02721"/>
    </source>
</evidence>
<dbReference type="EMBL" id="JBFOLK010000009">
    <property type="protein sequence ID" value="KAL2486808.1"/>
    <property type="molecule type" value="Genomic_DNA"/>
</dbReference>
<feature type="region of interest" description="Disordered" evidence="7">
    <location>
        <begin position="970"/>
        <end position="991"/>
    </location>
</feature>
<keyword evidence="3" id="KW-0863">Zinc-finger</keyword>
<dbReference type="SUPFAM" id="SSF52540">
    <property type="entry name" value="P-loop containing nucleoside triphosphate hydrolases"/>
    <property type="match status" value="1"/>
</dbReference>
<comment type="similarity">
    <text evidence="1">Belongs to the replication factor A protein 1 family.</text>
</comment>
<keyword evidence="6 12" id="KW-0347">Helicase</keyword>
<comment type="catalytic activity">
    <reaction evidence="6">
        <text>ATP + H2O = ADP + phosphate + H(+)</text>
        <dbReference type="Rhea" id="RHEA:13065"/>
        <dbReference type="ChEBI" id="CHEBI:15377"/>
        <dbReference type="ChEBI" id="CHEBI:15378"/>
        <dbReference type="ChEBI" id="CHEBI:30616"/>
        <dbReference type="ChEBI" id="CHEBI:43474"/>
        <dbReference type="ChEBI" id="CHEBI:456216"/>
        <dbReference type="EC" id="5.6.2.3"/>
    </reaction>
</comment>
<dbReference type="Pfam" id="PF02721">
    <property type="entry name" value="DUF223"/>
    <property type="match status" value="1"/>
</dbReference>
<dbReference type="GO" id="GO:0003677">
    <property type="term" value="F:DNA binding"/>
    <property type="evidence" value="ECO:0007669"/>
    <property type="project" value="UniProtKB-KW"/>
</dbReference>
<evidence type="ECO:0000256" key="5">
    <source>
        <dbReference type="ARBA" id="ARBA00023125"/>
    </source>
</evidence>
<protein>
    <recommendedName>
        <fullName evidence="6">ATP-dependent DNA helicase</fullName>
        <ecNumber evidence="6">5.6.2.3</ecNumber>
    </recommendedName>
</protein>
<evidence type="ECO:0000256" key="1">
    <source>
        <dbReference type="ARBA" id="ARBA00005690"/>
    </source>
</evidence>
<evidence type="ECO:0000256" key="6">
    <source>
        <dbReference type="RuleBase" id="RU363044"/>
    </source>
</evidence>
<accession>A0ABD1REL7</accession>
<keyword evidence="13" id="KW-1185">Reference proteome</keyword>
<evidence type="ECO:0000259" key="9">
    <source>
        <dbReference type="Pfam" id="PF05970"/>
    </source>
</evidence>
<feature type="region of interest" description="Disordered" evidence="7">
    <location>
        <begin position="1"/>
        <end position="48"/>
    </location>
</feature>
<evidence type="ECO:0000256" key="3">
    <source>
        <dbReference type="ARBA" id="ARBA00022771"/>
    </source>
</evidence>
<dbReference type="InterPro" id="IPR031657">
    <property type="entry name" value="REPA_OB_2"/>
</dbReference>
<dbReference type="InterPro" id="IPR036188">
    <property type="entry name" value="FAD/NAD-bd_sf"/>
</dbReference>
<dbReference type="Proteomes" id="UP001604336">
    <property type="component" value="Unassembled WGS sequence"/>
</dbReference>
<feature type="domain" description="Replication protein A OB" evidence="11">
    <location>
        <begin position="621"/>
        <end position="717"/>
    </location>
</feature>
<evidence type="ECO:0000313" key="13">
    <source>
        <dbReference type="Proteomes" id="UP001604336"/>
    </source>
</evidence>
<keyword evidence="6" id="KW-0067">ATP-binding</keyword>
<dbReference type="GO" id="GO:0008270">
    <property type="term" value="F:zinc ion binding"/>
    <property type="evidence" value="ECO:0007669"/>
    <property type="project" value="UniProtKB-KW"/>
</dbReference>
<dbReference type="InterPro" id="IPR012340">
    <property type="entry name" value="NA-bd_OB-fold"/>
</dbReference>
<dbReference type="SUPFAM" id="SSF50249">
    <property type="entry name" value="Nucleic acid-binding proteins"/>
    <property type="match status" value="3"/>
</dbReference>
<dbReference type="InterPro" id="IPR013955">
    <property type="entry name" value="Rep_factor-A_C"/>
</dbReference>
<keyword evidence="6" id="KW-0227">DNA damage</keyword>
<dbReference type="Pfam" id="PF16900">
    <property type="entry name" value="REPA_OB_2"/>
    <property type="match status" value="1"/>
</dbReference>
<dbReference type="GO" id="GO:0043139">
    <property type="term" value="F:5'-3' DNA helicase activity"/>
    <property type="evidence" value="ECO:0007669"/>
    <property type="project" value="UniProtKB-EC"/>
</dbReference>
<organism evidence="12 13">
    <name type="scientific">Abeliophyllum distichum</name>
    <dbReference type="NCBI Taxonomy" id="126358"/>
    <lineage>
        <taxon>Eukaryota</taxon>
        <taxon>Viridiplantae</taxon>
        <taxon>Streptophyta</taxon>
        <taxon>Embryophyta</taxon>
        <taxon>Tracheophyta</taxon>
        <taxon>Spermatophyta</taxon>
        <taxon>Magnoliopsida</taxon>
        <taxon>eudicotyledons</taxon>
        <taxon>Gunneridae</taxon>
        <taxon>Pentapetalae</taxon>
        <taxon>asterids</taxon>
        <taxon>lamiids</taxon>
        <taxon>Lamiales</taxon>
        <taxon>Oleaceae</taxon>
        <taxon>Forsythieae</taxon>
        <taxon>Abeliophyllum</taxon>
    </lineage>
</organism>
<gene>
    <name evidence="12" type="ORF">Adt_31564</name>
</gene>
<reference evidence="13" key="1">
    <citation type="submission" date="2024-07" db="EMBL/GenBank/DDBJ databases">
        <title>Two chromosome-level genome assemblies of Korean endemic species Abeliophyllum distichum and Forsythia ovata (Oleaceae).</title>
        <authorList>
            <person name="Jang H."/>
        </authorList>
    </citation>
    <scope>NUCLEOTIDE SEQUENCE [LARGE SCALE GENOMIC DNA]</scope>
</reference>